<keyword evidence="6 8" id="KW-0378">Hydrolase</keyword>
<dbReference type="InterPro" id="IPR036439">
    <property type="entry name" value="Dockerin_dom_sf"/>
</dbReference>
<comment type="similarity">
    <text evidence="1 8 9">Belongs to the peptidase S8 family.</text>
</comment>
<feature type="active site" description="Charge relay system" evidence="8">
    <location>
        <position position="230"/>
    </location>
</feature>
<dbReference type="InterPro" id="IPR022398">
    <property type="entry name" value="Peptidase_S8_His-AS"/>
</dbReference>
<evidence type="ECO:0000313" key="11">
    <source>
        <dbReference type="EMBL" id="MEI4831363.1"/>
    </source>
</evidence>
<dbReference type="Gene3D" id="3.50.30.30">
    <property type="match status" value="1"/>
</dbReference>
<dbReference type="InterPro" id="IPR010259">
    <property type="entry name" value="S8pro/Inhibitor_I9"/>
</dbReference>
<evidence type="ECO:0000313" key="12">
    <source>
        <dbReference type="Proteomes" id="UP001367922"/>
    </source>
</evidence>
<dbReference type="Gene3D" id="2.60.40.4130">
    <property type="match status" value="1"/>
</dbReference>
<dbReference type="InterPro" id="IPR000209">
    <property type="entry name" value="Peptidase_S8/S53_dom"/>
</dbReference>
<sequence>MEFNSFIKKAAVMAFSAGLIISPIHSVLSTKAVAAELKTADILSSLTKEQRKALNQLEVNKPTGLQGFSEAELQSKEDISVIVEFKSNPDKVAVLEAASKGKTLKQEDAAAQVEKEHKTFKEDIKKYLPQEKSTTKSSSNSITQTFKKAYNGVAMTLPADQVKHLLESDVVQAVYKNHTFTVDPDPVKQDLPKDVERKITTSVESIPYLKIDKLHKEGITGKGVKVAVLDTGIDYNHPDLKDAYKGGYDFVDNDNDPMETTYADWQKSGKPERNPFTGSPYYTEHGTHVSGTIAGQNKNNSEVSVEGIAPDADLYVYRVLGPYGSGTGTAILGGIEKAVADGMDVMNLSLGADINDPYFPLSTAINYAVLSGVTAVVAAGNSGPDFSTVGSPGTAALALTVGASDVPVKLTSFTGSISGNWSTKLISMGRSYADNFSTLNEKSLELVDVGLGTQAEYADKDVKGKIAFVQRGNFALTDKIKFAKEHGAAAVIMYNNADGQIGTNLGESVDFIPTFSITKAAGEELKAKIAQGNTAFTFSNLEDIVTEGDKLAYFSSRGPVAGTHDIKPEVVAPGVGVLSTVPSYITNHEHPEDYKYAYARHDGTSMATPHTTGIAALLKQANPKLDPDDIKTILMNTADPLNGEYSLYEVGAGRVDPYQAIHGGMKIQVTDETFIPDGANFMKVKNPSGDIKFGFYDREVTGSNTRVSKNISFTNNSDITKNFTVSVEENVLKNETNSLSKNGVIVSTSKSIEVQANKEVKQNVFLTAPKTAKSGLYEGYIVLTNKADSSDKYRIPFNFYIEVDDAYTLDLFSHSILPKHLDQDPERRRPNYNYLAYGNFTVIRPLKTLDVTLQDAETGKELGFVGTMPDVEIFPKGLEMVVSLFNGTYYAFTGDPKQPIAKEKSYAKPGGHYKLNITAVTQEGKVKQEKQDVFIDIDAPTFTSSLDGPSPFLEYKPGQKTYPVNIQITDPLVAEMQKAGIDIDQSSNQVLPNWDPIQPLYPISMDKDGKWASVVKLDETVPALRYTLDGFDQAGNLVPTKEYFFVKEGTPVTYAKSDIKKVKTGEPIKGQLFLDNVSDAKEVVWNLKDPSGKATLVDAKLANGVSDKATLTVNGDEVKVVFNDSNLTFDHTAVVDVTLKVKDEIFTLGASINPTATVINSQNQTSKLLNAGYNFKVLPQFNDVSGRVTPDGFRTSKYSSVLNPTEWIKAGASLKLKNSSGFTFDATPLIGVDGNYSVGKLPLSKDPYTLDMKVPGHFEVHTKQPIGFESKGELFGQNLYIYPYVVDMKAGDVNQDNVIDVLDAIEIQKAWKTNNRAADINFDGIVDEKDMAFVKENYLLQNKYAENPPAAKETYDGKTLDSILKELGIQ</sequence>
<feature type="domain" description="Dockerin" evidence="10">
    <location>
        <begin position="1286"/>
        <end position="1346"/>
    </location>
</feature>
<dbReference type="PANTHER" id="PTHR43806">
    <property type="entry name" value="PEPTIDASE S8"/>
    <property type="match status" value="1"/>
</dbReference>
<dbReference type="InterPro" id="IPR036852">
    <property type="entry name" value="Peptidase_S8/S53_dom_sf"/>
</dbReference>
<keyword evidence="3" id="KW-0964">Secreted</keyword>
<dbReference type="SUPFAM" id="SSF52025">
    <property type="entry name" value="PA domain"/>
    <property type="match status" value="1"/>
</dbReference>
<protein>
    <submittedName>
        <fullName evidence="11">S8 family serine peptidase</fullName>
    </submittedName>
</protein>
<dbReference type="PROSITE" id="PS00137">
    <property type="entry name" value="SUBTILASE_HIS"/>
    <property type="match status" value="1"/>
</dbReference>
<dbReference type="InterPro" id="IPR015500">
    <property type="entry name" value="Peptidase_S8_subtilisin-rel"/>
</dbReference>
<proteinExistence type="inferred from homology"/>
<dbReference type="PROSITE" id="PS51766">
    <property type="entry name" value="DOCKERIN"/>
    <property type="match status" value="1"/>
</dbReference>
<dbReference type="Pfam" id="PF00082">
    <property type="entry name" value="Peptidase_S8"/>
    <property type="match status" value="1"/>
</dbReference>
<dbReference type="InterPro" id="IPR034213">
    <property type="entry name" value="S8_Vpr-like"/>
</dbReference>
<evidence type="ECO:0000256" key="6">
    <source>
        <dbReference type="ARBA" id="ARBA00022801"/>
    </source>
</evidence>
<evidence type="ECO:0000256" key="3">
    <source>
        <dbReference type="ARBA" id="ARBA00022525"/>
    </source>
</evidence>
<organism evidence="11 12">
    <name type="scientific">Bacillus yunxiaonensis</name>
    <dbReference type="NCBI Taxonomy" id="3127665"/>
    <lineage>
        <taxon>Bacteria</taxon>
        <taxon>Bacillati</taxon>
        <taxon>Bacillota</taxon>
        <taxon>Bacilli</taxon>
        <taxon>Bacillales</taxon>
        <taxon>Bacillaceae</taxon>
        <taxon>Bacillus</taxon>
    </lineage>
</organism>
<evidence type="ECO:0000259" key="10">
    <source>
        <dbReference type="PROSITE" id="PS51766"/>
    </source>
</evidence>
<keyword evidence="12" id="KW-1185">Reference proteome</keyword>
<dbReference type="CDD" id="cd02133">
    <property type="entry name" value="PA_C5a_like"/>
    <property type="match status" value="1"/>
</dbReference>
<dbReference type="InterPro" id="IPR046450">
    <property type="entry name" value="PA_dom_sf"/>
</dbReference>
<dbReference type="InterPro" id="IPR050131">
    <property type="entry name" value="Peptidase_S8_subtilisin-like"/>
</dbReference>
<dbReference type="Pfam" id="PF05922">
    <property type="entry name" value="Inhibitor_I9"/>
    <property type="match status" value="1"/>
</dbReference>
<dbReference type="RefSeq" id="WP_336483417.1">
    <property type="nucleotide sequence ID" value="NZ_JBAWSV010000006.1"/>
</dbReference>
<keyword evidence="2" id="KW-0134">Cell wall</keyword>
<dbReference type="Proteomes" id="UP001367922">
    <property type="component" value="Unassembled WGS sequence"/>
</dbReference>
<feature type="active site" description="Charge relay system" evidence="8">
    <location>
        <position position="605"/>
    </location>
</feature>
<reference evidence="11 12" key="1">
    <citation type="submission" date="2024-01" db="EMBL/GenBank/DDBJ databases">
        <title>Seven novel Bacillus-like species.</title>
        <authorList>
            <person name="Liu G."/>
        </authorList>
    </citation>
    <scope>NUCLEOTIDE SEQUENCE [LARGE SCALE GENOMIC DNA]</scope>
    <source>
        <strain evidence="11 12">FJAT-53711</strain>
    </source>
</reference>
<dbReference type="InterPro" id="IPR023827">
    <property type="entry name" value="Peptidase_S8_Asp-AS"/>
</dbReference>
<keyword evidence="4 8" id="KW-0645">Protease</keyword>
<dbReference type="Gene3D" id="3.40.50.200">
    <property type="entry name" value="Peptidase S8/S53 domain"/>
    <property type="match status" value="1"/>
</dbReference>
<feature type="active site" description="Charge relay system" evidence="8">
    <location>
        <position position="285"/>
    </location>
</feature>
<dbReference type="SUPFAM" id="SSF52743">
    <property type="entry name" value="Subtilisin-like"/>
    <property type="match status" value="1"/>
</dbReference>
<evidence type="ECO:0000256" key="1">
    <source>
        <dbReference type="ARBA" id="ARBA00011073"/>
    </source>
</evidence>
<dbReference type="PROSITE" id="PS51892">
    <property type="entry name" value="SUBTILASE"/>
    <property type="match status" value="1"/>
</dbReference>
<gene>
    <name evidence="11" type="ORF">WAX78_18210</name>
</gene>
<keyword evidence="7 8" id="KW-0720">Serine protease</keyword>
<name>A0ABU8FZB5_9BACI</name>
<dbReference type="CDD" id="cd14254">
    <property type="entry name" value="Dockerin_II"/>
    <property type="match status" value="1"/>
</dbReference>
<evidence type="ECO:0000256" key="2">
    <source>
        <dbReference type="ARBA" id="ARBA00022512"/>
    </source>
</evidence>
<dbReference type="SUPFAM" id="SSF63446">
    <property type="entry name" value="Type I dockerin domain"/>
    <property type="match status" value="1"/>
</dbReference>
<dbReference type="PANTHER" id="PTHR43806:SF65">
    <property type="entry name" value="SERINE PROTEASE APRX"/>
    <property type="match status" value="1"/>
</dbReference>
<evidence type="ECO:0000256" key="7">
    <source>
        <dbReference type="ARBA" id="ARBA00022825"/>
    </source>
</evidence>
<dbReference type="PROSITE" id="PS00138">
    <property type="entry name" value="SUBTILASE_SER"/>
    <property type="match status" value="1"/>
</dbReference>
<dbReference type="InterPro" id="IPR002105">
    <property type="entry name" value="Dockerin_1_rpt"/>
</dbReference>
<evidence type="ECO:0000256" key="9">
    <source>
        <dbReference type="RuleBase" id="RU003355"/>
    </source>
</evidence>
<evidence type="ECO:0000256" key="8">
    <source>
        <dbReference type="PROSITE-ProRule" id="PRU01240"/>
    </source>
</evidence>
<dbReference type="EMBL" id="JBAWSV010000006">
    <property type="protein sequence ID" value="MEI4831363.1"/>
    <property type="molecule type" value="Genomic_DNA"/>
</dbReference>
<comment type="caution">
    <text evidence="11">The sequence shown here is derived from an EMBL/GenBank/DDBJ whole genome shotgun (WGS) entry which is preliminary data.</text>
</comment>
<keyword evidence="5" id="KW-0732">Signal</keyword>
<evidence type="ECO:0000256" key="5">
    <source>
        <dbReference type="ARBA" id="ARBA00022729"/>
    </source>
</evidence>
<dbReference type="InterPro" id="IPR023828">
    <property type="entry name" value="Peptidase_S8_Ser-AS"/>
</dbReference>
<dbReference type="PROSITE" id="PS00136">
    <property type="entry name" value="SUBTILASE_ASP"/>
    <property type="match status" value="1"/>
</dbReference>
<dbReference type="InterPro" id="IPR016134">
    <property type="entry name" value="Dockerin_dom"/>
</dbReference>
<dbReference type="Pfam" id="PF00404">
    <property type="entry name" value="Dockerin_1"/>
    <property type="match status" value="1"/>
</dbReference>
<dbReference type="InterPro" id="IPR003137">
    <property type="entry name" value="PA_domain"/>
</dbReference>
<dbReference type="CDD" id="cd07474">
    <property type="entry name" value="Peptidases_S8_subtilisin_Vpr-like"/>
    <property type="match status" value="1"/>
</dbReference>
<evidence type="ECO:0000256" key="4">
    <source>
        <dbReference type="ARBA" id="ARBA00022670"/>
    </source>
</evidence>
<dbReference type="PRINTS" id="PR00723">
    <property type="entry name" value="SUBTILISIN"/>
</dbReference>
<dbReference type="Pfam" id="PF02225">
    <property type="entry name" value="PA"/>
    <property type="match status" value="1"/>
</dbReference>
<accession>A0ABU8FZB5</accession>